<dbReference type="PROSITE" id="PS50076">
    <property type="entry name" value="DNAJ_2"/>
    <property type="match status" value="1"/>
</dbReference>
<name>A0A813E8V8_POLGL</name>
<dbReference type="InterPro" id="IPR001623">
    <property type="entry name" value="DnaJ_domain"/>
</dbReference>
<dbReference type="SUPFAM" id="SSF46565">
    <property type="entry name" value="Chaperone J-domain"/>
    <property type="match status" value="1"/>
</dbReference>
<accession>A0A813E8V8</accession>
<comment type="caution">
    <text evidence="2">The sequence shown here is derived from an EMBL/GenBank/DDBJ whole genome shotgun (WGS) entry which is preliminary data.</text>
</comment>
<dbReference type="InterPro" id="IPR036869">
    <property type="entry name" value="J_dom_sf"/>
</dbReference>
<dbReference type="Pfam" id="PF00226">
    <property type="entry name" value="DnaJ"/>
    <property type="match status" value="1"/>
</dbReference>
<organism evidence="2 3">
    <name type="scientific">Polarella glacialis</name>
    <name type="common">Dinoflagellate</name>
    <dbReference type="NCBI Taxonomy" id="89957"/>
    <lineage>
        <taxon>Eukaryota</taxon>
        <taxon>Sar</taxon>
        <taxon>Alveolata</taxon>
        <taxon>Dinophyceae</taxon>
        <taxon>Suessiales</taxon>
        <taxon>Suessiaceae</taxon>
        <taxon>Polarella</taxon>
    </lineage>
</organism>
<proteinExistence type="predicted"/>
<dbReference type="CDD" id="cd06257">
    <property type="entry name" value="DnaJ"/>
    <property type="match status" value="1"/>
</dbReference>
<dbReference type="Proteomes" id="UP000654075">
    <property type="component" value="Unassembled WGS sequence"/>
</dbReference>
<feature type="non-terminal residue" evidence="2">
    <location>
        <position position="1"/>
    </location>
</feature>
<dbReference type="PRINTS" id="PR00625">
    <property type="entry name" value="JDOMAIN"/>
</dbReference>
<evidence type="ECO:0000313" key="3">
    <source>
        <dbReference type="Proteomes" id="UP000654075"/>
    </source>
</evidence>
<dbReference type="InterPro" id="IPR050817">
    <property type="entry name" value="DjlA_DnaK_co-chaperone"/>
</dbReference>
<dbReference type="EMBL" id="CAJNNV010010276">
    <property type="protein sequence ID" value="CAE8598451.1"/>
    <property type="molecule type" value="Genomic_DNA"/>
</dbReference>
<dbReference type="OrthoDB" id="10250354at2759"/>
<dbReference type="PANTHER" id="PTHR24074">
    <property type="entry name" value="CO-CHAPERONE PROTEIN DJLA"/>
    <property type="match status" value="1"/>
</dbReference>
<dbReference type="SMART" id="SM00271">
    <property type="entry name" value="DnaJ"/>
    <property type="match status" value="1"/>
</dbReference>
<reference evidence="2" key="1">
    <citation type="submission" date="2021-02" db="EMBL/GenBank/DDBJ databases">
        <authorList>
            <person name="Dougan E. K."/>
            <person name="Rhodes N."/>
            <person name="Thang M."/>
            <person name="Chan C."/>
        </authorList>
    </citation>
    <scope>NUCLEOTIDE SEQUENCE</scope>
</reference>
<gene>
    <name evidence="2" type="ORF">PGLA1383_LOCUS16858</name>
</gene>
<keyword evidence="3" id="KW-1185">Reference proteome</keyword>
<evidence type="ECO:0000259" key="1">
    <source>
        <dbReference type="PROSITE" id="PS50076"/>
    </source>
</evidence>
<protein>
    <recommendedName>
        <fullName evidence="1">J domain-containing protein</fullName>
    </recommendedName>
</protein>
<dbReference type="AlphaFoldDB" id="A0A813E8V8"/>
<dbReference type="Gene3D" id="1.10.287.110">
    <property type="entry name" value="DnaJ domain"/>
    <property type="match status" value="1"/>
</dbReference>
<sequence>LAEYKKLDIKSQVDAPVRRRDFLSRLQRVALWQVLPLHELRKECQELRVPTSADDRAEILQQLLQFAWHPSPPPPKRTARDPRAPRQFFERPDYFQGGGIGQPFRDPFNFAALDPRHVLTPHFRTLKLPNTASAGDVRKAFRKLALKYHPDKNADEAVEEASQKFREVAEAYEVLCKFFDAA</sequence>
<evidence type="ECO:0000313" key="2">
    <source>
        <dbReference type="EMBL" id="CAE8598451.1"/>
    </source>
</evidence>
<feature type="domain" description="J" evidence="1">
    <location>
        <begin position="121"/>
        <end position="180"/>
    </location>
</feature>